<name>A0A1R1YNK0_9FUNG</name>
<feature type="compositionally biased region" description="Basic and acidic residues" evidence="1">
    <location>
        <begin position="1047"/>
        <end position="1057"/>
    </location>
</feature>
<feature type="compositionally biased region" description="Low complexity" evidence="1">
    <location>
        <begin position="895"/>
        <end position="910"/>
    </location>
</feature>
<protein>
    <recommendedName>
        <fullName evidence="2">ARID domain-containing protein</fullName>
    </recommendedName>
</protein>
<accession>A0A1R1YNK0</accession>
<feature type="region of interest" description="Disordered" evidence="1">
    <location>
        <begin position="895"/>
        <end position="926"/>
    </location>
</feature>
<dbReference type="InterPro" id="IPR036431">
    <property type="entry name" value="ARID_dom_sf"/>
</dbReference>
<evidence type="ECO:0000313" key="4">
    <source>
        <dbReference type="Proteomes" id="UP000187429"/>
    </source>
</evidence>
<evidence type="ECO:0000313" key="3">
    <source>
        <dbReference type="EMBL" id="OMJ28492.1"/>
    </source>
</evidence>
<feature type="compositionally biased region" description="Polar residues" evidence="1">
    <location>
        <begin position="319"/>
        <end position="332"/>
    </location>
</feature>
<dbReference type="SUPFAM" id="SSF46774">
    <property type="entry name" value="ARID-like"/>
    <property type="match status" value="1"/>
</dbReference>
<dbReference type="GO" id="GO:0003677">
    <property type="term" value="F:DNA binding"/>
    <property type="evidence" value="ECO:0007669"/>
    <property type="project" value="InterPro"/>
</dbReference>
<dbReference type="Proteomes" id="UP000187429">
    <property type="component" value="Unassembled WGS sequence"/>
</dbReference>
<evidence type="ECO:0000256" key="1">
    <source>
        <dbReference type="SAM" id="MobiDB-lite"/>
    </source>
</evidence>
<organism evidence="3 4">
    <name type="scientific">Smittium culicis</name>
    <dbReference type="NCBI Taxonomy" id="133412"/>
    <lineage>
        <taxon>Eukaryota</taxon>
        <taxon>Fungi</taxon>
        <taxon>Fungi incertae sedis</taxon>
        <taxon>Zoopagomycota</taxon>
        <taxon>Kickxellomycotina</taxon>
        <taxon>Harpellomycetes</taxon>
        <taxon>Harpellales</taxon>
        <taxon>Legeriomycetaceae</taxon>
        <taxon>Smittium</taxon>
    </lineage>
</organism>
<feature type="region of interest" description="Disordered" evidence="1">
    <location>
        <begin position="319"/>
        <end position="340"/>
    </location>
</feature>
<feature type="domain" description="ARID" evidence="2">
    <location>
        <begin position="772"/>
        <end position="872"/>
    </location>
</feature>
<feature type="region of interest" description="Disordered" evidence="1">
    <location>
        <begin position="530"/>
        <end position="637"/>
    </location>
</feature>
<dbReference type="EMBL" id="LSSM01000572">
    <property type="protein sequence ID" value="OMJ28492.1"/>
    <property type="molecule type" value="Genomic_DNA"/>
</dbReference>
<feature type="compositionally biased region" description="Polar residues" evidence="1">
    <location>
        <begin position="585"/>
        <end position="601"/>
    </location>
</feature>
<evidence type="ECO:0000259" key="2">
    <source>
        <dbReference type="PROSITE" id="PS51011"/>
    </source>
</evidence>
<feature type="compositionally biased region" description="Basic residues" evidence="1">
    <location>
        <begin position="565"/>
        <end position="582"/>
    </location>
</feature>
<feature type="compositionally biased region" description="Polar residues" evidence="1">
    <location>
        <begin position="91"/>
        <end position="106"/>
    </location>
</feature>
<dbReference type="OrthoDB" id="5599378at2759"/>
<feature type="region of interest" description="Disordered" evidence="1">
    <location>
        <begin position="362"/>
        <end position="388"/>
    </location>
</feature>
<feature type="region of interest" description="Disordered" evidence="1">
    <location>
        <begin position="85"/>
        <end position="106"/>
    </location>
</feature>
<sequence>MNSKDIDLNLLGDNLLGNSYNSIEDLQINQNNLNLQPQTNSSAQDQNALMFELMRQNQNQKRDILNQSLQLSILQQNLNQSALQSPKFWPSASQNDFTKTPQSSKSDYINNSFTNLSQDGLNPTKSNNMKSLSNFPQSLNFNLDTNSNIKDYLNLNNQNSQFLQNNPQGSINNSTDFNNFLNDSNRNLSNFQIESPGIYQTPSQNPIYQRSFDSQTNIVHNNNAQFSMSSISNSQLSGNNAPKQVDSISNLGTSALPNIFDNLSSGSNFIKKDFDSYIANIGNPKTRSSSIVANDEHTTTASLQFPSILNIKRKNSISSTKNLENSPTTNSVDYDAPKSINSDFPNSQFSNNLYDSSNFNQRNRFVDRNPSDSINPSASSESLYKPNNFGNRNDFQATSNLIAHNLNIDRFGNMIKSPISVNDSNAGSKKTPSTPSQAVNPSYLDSNVNFKLNELNSNSHGLPRTFEAPSVHTNQQNIQNGQAVDMLSHKNSLSISSLNEMRNLSSSNSDFMNKISNPKNEIISEANSAVNTTTSTPMPTPILTSIKPTSTNPVISTSASAAIKPKPKPKTKPKPKSKKRPKNSVELSDQPENSLTPNIKPNPTEDAPSGSSVDLPSNQFKNLNNSQPFPKTSDTPFNQSFVNNSFLSTDISISNSAKGDSFSNMANSAQTVSSSNPNIIQNTEPYQSNIFDARMNTSVQNIIPGNQNIIIESRPTSVPLNQNFTNNNQLMPNLASSNTTTNFNSNNPNLKQPHNSMQYLMHLPLEKFNQIVQSVAIKIQRDMANSPNENIAAAVELPNLEPFGLDLKKIFYSVVYYGGLDKLKLYTQQQQFQVWSLITRSLANNQAKIVIQPQNVIQIYRKWLYPLESIIRNNKLQTNLQQNTQPQTQFYGQMQPNTQQAQQTQFNSQFHPQLQDQSAQKAQPQLSLNPQSNSLLQLQNQGNNSLEISHQQSQSQLDLLESQKLAQLHQSLKTQPITQNFLSSGVSLTSHQDQNITLDQTKSIDLAKPEAQPIISKQPPIDSSINLARNNDSTPVFDNASEISKAPLEKVTSEKRPNSKKSSSKSVGDSKTATKGSTSNKKSKTNKKGTISSISTNVDVKTSATKQPSINDLAQENELKVKKEIESFVPLERYVETLGGIDLKSAIIDCKPQLPFSAQVYDPSYLNIHSIVMALQSGYPIESSIALNNLLVASTNPNYKIILQNEVFLFDILIDFLGCLRFDTIIKSDDSKFSDLKVKKLSYFDCCQAITESVFDINRHNGATLSKDQAYNLKCKTGEISIAYYMDENTDSLSETNFNAELQSSTNIKSCLTNKSKNSLLRLNSCKVDQNSFYSDKSLHLLSVIRNLSCTDNNNSQTLASSQSFLTAMTDIIDNLHSTGIELVFGPKGSELLRSPNTKAGSSCESSTKAENSTKAKSESAALWYPYSHSKILLSLIENYKSWLEIMFGISGSVDLSKHPKELANTFLDTIEFFFNPSSLVPIFNLCPCTGISSGSWNSVNLPTPDLVSESNLEFTSVFSQMLSSKFDPRGYFSDSSLEFEANKKNDSRVPKNSIFVLSENLLVESSEHSCYYLALSLCCFGRLLLLESNRIVISKCNKNLINLLVETSVLLITGSVSNLFGLDKNTKSGFSAYSGLLNNNANFISDDNFIFNVNASVVDIERDTDQTEFSSSINLISSSPLSLMWASLALFVVSSMFSINNLTCLESAYSIHDQAKRQSKSSTFFNQKGDDLANKPSHFAMPFLITNDIPIYVDNLADIKDKLSTNTDFIRSLFSLLFACFNSYSDCLNTAPKNSYHNIKSKTSTSSINSLKSESQCMSNPDYWIDLSERTARLLFSLRVGNEHMFHSAFESYVVNNIISSGDKIPKHFIKMLYELVTLPITPLKKRRKQTNKSQAIY</sequence>
<feature type="compositionally biased region" description="Polar residues" evidence="1">
    <location>
        <begin position="609"/>
        <end position="637"/>
    </location>
</feature>
<gene>
    <name evidence="3" type="ORF">AYI69_g2030</name>
</gene>
<feature type="compositionally biased region" description="Polar residues" evidence="1">
    <location>
        <begin position="530"/>
        <end position="560"/>
    </location>
</feature>
<feature type="compositionally biased region" description="Polar residues" evidence="1">
    <location>
        <begin position="911"/>
        <end position="922"/>
    </location>
</feature>
<proteinExistence type="predicted"/>
<feature type="compositionally biased region" description="Polar residues" evidence="1">
    <location>
        <begin position="371"/>
        <end position="382"/>
    </location>
</feature>
<feature type="region of interest" description="Disordered" evidence="1">
    <location>
        <begin position="422"/>
        <end position="442"/>
    </location>
</feature>
<keyword evidence="4" id="KW-1185">Reference proteome</keyword>
<feature type="compositionally biased region" description="Low complexity" evidence="1">
    <location>
        <begin position="1064"/>
        <end position="1080"/>
    </location>
</feature>
<reference evidence="4" key="1">
    <citation type="submission" date="2017-01" db="EMBL/GenBank/DDBJ databases">
        <authorList>
            <person name="Wang Y."/>
            <person name="White M."/>
            <person name="Kvist S."/>
            <person name="Moncalvo J.-M."/>
        </authorList>
    </citation>
    <scope>NUCLEOTIDE SEQUENCE [LARGE SCALE GENOMIC DNA]</scope>
    <source>
        <strain evidence="4">ID-206-W2</strain>
    </source>
</reference>
<feature type="compositionally biased region" description="Polar residues" evidence="1">
    <location>
        <begin position="1021"/>
        <end position="1036"/>
    </location>
</feature>
<dbReference type="Gene3D" id="1.10.150.60">
    <property type="entry name" value="ARID DNA-binding domain"/>
    <property type="match status" value="1"/>
</dbReference>
<dbReference type="InterPro" id="IPR001606">
    <property type="entry name" value="ARID_dom"/>
</dbReference>
<comment type="caution">
    <text evidence="3">The sequence shown here is derived from an EMBL/GenBank/DDBJ whole genome shotgun (WGS) entry which is preliminary data.</text>
</comment>
<dbReference type="PROSITE" id="PS51011">
    <property type="entry name" value="ARID"/>
    <property type="match status" value="1"/>
</dbReference>
<feature type="region of interest" description="Disordered" evidence="1">
    <location>
        <begin position="1012"/>
        <end position="1090"/>
    </location>
</feature>